<protein>
    <submittedName>
        <fullName evidence="3">NUDIX hydrolase</fullName>
    </submittedName>
</protein>
<name>D5BGF2_ZUNPS</name>
<gene>
    <name evidence="3" type="ordered locus">ZPR_0761</name>
</gene>
<organism evidence="3 4">
    <name type="scientific">Zunongwangia profunda (strain DSM 18752 / CCTCC AB 206139 / SM-A87)</name>
    <name type="common">Wangia profunda</name>
    <dbReference type="NCBI Taxonomy" id="655815"/>
    <lineage>
        <taxon>Bacteria</taxon>
        <taxon>Pseudomonadati</taxon>
        <taxon>Bacteroidota</taxon>
        <taxon>Flavobacteriia</taxon>
        <taxon>Flavobacteriales</taxon>
        <taxon>Flavobacteriaceae</taxon>
        <taxon>Zunongwangia</taxon>
    </lineage>
</organism>
<dbReference type="Proteomes" id="UP000001654">
    <property type="component" value="Chromosome"/>
</dbReference>
<dbReference type="AlphaFoldDB" id="D5BGF2"/>
<keyword evidence="1" id="KW-0812">Transmembrane</keyword>
<dbReference type="InterPro" id="IPR036388">
    <property type="entry name" value="WH-like_DNA-bd_sf"/>
</dbReference>
<dbReference type="Pfam" id="PF00293">
    <property type="entry name" value="NUDIX"/>
    <property type="match status" value="1"/>
</dbReference>
<evidence type="ECO:0000313" key="3">
    <source>
        <dbReference type="EMBL" id="ADF51111.1"/>
    </source>
</evidence>
<accession>D5BGF2</accession>
<dbReference type="eggNOG" id="COG1051">
    <property type="taxonomic scope" value="Bacteria"/>
</dbReference>
<dbReference type="Gene3D" id="1.10.10.10">
    <property type="entry name" value="Winged helix-like DNA-binding domain superfamily/Winged helix DNA-binding domain"/>
    <property type="match status" value="1"/>
</dbReference>
<keyword evidence="3" id="KW-0378">Hydrolase</keyword>
<dbReference type="Pfam" id="PF21906">
    <property type="entry name" value="WHD_NrtR"/>
    <property type="match status" value="1"/>
</dbReference>
<feature type="transmembrane region" description="Helical" evidence="1">
    <location>
        <begin position="6"/>
        <end position="24"/>
    </location>
</feature>
<dbReference type="InterPro" id="IPR015797">
    <property type="entry name" value="NUDIX_hydrolase-like_dom_sf"/>
</dbReference>
<proteinExistence type="predicted"/>
<dbReference type="KEGG" id="zpr:ZPR_0761"/>
<dbReference type="GO" id="GO:0016787">
    <property type="term" value="F:hydrolase activity"/>
    <property type="evidence" value="ECO:0007669"/>
    <property type="project" value="UniProtKB-KW"/>
</dbReference>
<feature type="domain" description="Nudix hydrolase" evidence="2">
    <location>
        <begin position="49"/>
        <end position="179"/>
    </location>
</feature>
<dbReference type="PANTHER" id="PTHR43736">
    <property type="entry name" value="ADP-RIBOSE PYROPHOSPHATASE"/>
    <property type="match status" value="1"/>
</dbReference>
<keyword evidence="1" id="KW-0472">Membrane</keyword>
<sequence>MEILKSWIDLFLGGFLIEILIFTIKFYKMSKGFIAEGEKYIQEENFIEAVTIDCVVFGFNEGKMEVLLVKHAEGISKDKWGLPGGWITEKESIDDSAKRVLRDLTGLDNIFLEQLQAFGEPNRFPASRVITIGYYALVKSEDYEIAAGFTASEAKWFLVEALPELIYDHKMIFEAAQEKLRNRVRQAPIGFNLLPEKFTLLELMHLYEEILDVKMDKPNFRRKFLKMKLLVDIGEKQKDVSHRAAKLYSFDEEVYQKLTKKGFTFEF</sequence>
<dbReference type="CDD" id="cd18873">
    <property type="entry name" value="NUDIX_NadM_like"/>
    <property type="match status" value="1"/>
</dbReference>
<evidence type="ECO:0000256" key="1">
    <source>
        <dbReference type="SAM" id="Phobius"/>
    </source>
</evidence>
<evidence type="ECO:0000259" key="2">
    <source>
        <dbReference type="PROSITE" id="PS51462"/>
    </source>
</evidence>
<keyword evidence="1" id="KW-1133">Transmembrane helix</keyword>
<dbReference type="InterPro" id="IPR000086">
    <property type="entry name" value="NUDIX_hydrolase_dom"/>
</dbReference>
<dbReference type="PANTHER" id="PTHR43736:SF4">
    <property type="entry name" value="SLR1690 PROTEIN"/>
    <property type="match status" value="1"/>
</dbReference>
<dbReference type="HOGENOM" id="CLU_037162_3_1_10"/>
<dbReference type="Gene3D" id="3.90.79.10">
    <property type="entry name" value="Nucleoside Triphosphate Pyrophosphohydrolase"/>
    <property type="match status" value="1"/>
</dbReference>
<evidence type="ECO:0000313" key="4">
    <source>
        <dbReference type="Proteomes" id="UP000001654"/>
    </source>
</evidence>
<keyword evidence="4" id="KW-1185">Reference proteome</keyword>
<dbReference type="InterPro" id="IPR054105">
    <property type="entry name" value="WHD_NrtR"/>
</dbReference>
<reference evidence="3 4" key="1">
    <citation type="journal article" date="2010" name="BMC Genomics">
        <title>The complete genome of Zunongwangia profunda SM-A87 reveals its adaptation to the deep-sea environment and ecological role in sedimentary organic nitrogen degradation.</title>
        <authorList>
            <person name="Qin Q.L."/>
            <person name="Zhang X.Y."/>
            <person name="Wang X.M."/>
            <person name="Liu G.M."/>
            <person name="Chen X.L."/>
            <person name="Xie B.B."/>
            <person name="Dang H.Y."/>
            <person name="Zhou B.C."/>
            <person name="Yu J."/>
            <person name="Zhang Y.Z."/>
        </authorList>
    </citation>
    <scope>NUCLEOTIDE SEQUENCE [LARGE SCALE GENOMIC DNA]</scope>
    <source>
        <strain evidence="4">DSM 18752 / CCTCC AB 206139 / SM-A87</strain>
    </source>
</reference>
<dbReference type="InterPro" id="IPR036390">
    <property type="entry name" value="WH_DNA-bd_sf"/>
</dbReference>
<dbReference type="SUPFAM" id="SSF55811">
    <property type="entry name" value="Nudix"/>
    <property type="match status" value="1"/>
</dbReference>
<dbReference type="STRING" id="655815.ZPR_0761"/>
<dbReference type="EMBL" id="CP001650">
    <property type="protein sequence ID" value="ADF51111.1"/>
    <property type="molecule type" value="Genomic_DNA"/>
</dbReference>
<dbReference type="PROSITE" id="PS51462">
    <property type="entry name" value="NUDIX"/>
    <property type="match status" value="1"/>
</dbReference>
<dbReference type="SUPFAM" id="SSF46785">
    <property type="entry name" value="Winged helix' DNA-binding domain"/>
    <property type="match status" value="1"/>
</dbReference>